<dbReference type="AlphaFoldDB" id="A0A4Y2DAY2"/>
<accession>A0A4Y2DAY2</accession>
<keyword evidence="3" id="KW-1185">Reference proteome</keyword>
<organism evidence="2 3">
    <name type="scientific">Araneus ventricosus</name>
    <name type="common">Orbweaver spider</name>
    <name type="synonym">Epeira ventricosa</name>
    <dbReference type="NCBI Taxonomy" id="182803"/>
    <lineage>
        <taxon>Eukaryota</taxon>
        <taxon>Metazoa</taxon>
        <taxon>Ecdysozoa</taxon>
        <taxon>Arthropoda</taxon>
        <taxon>Chelicerata</taxon>
        <taxon>Arachnida</taxon>
        <taxon>Araneae</taxon>
        <taxon>Araneomorphae</taxon>
        <taxon>Entelegynae</taxon>
        <taxon>Araneoidea</taxon>
        <taxon>Araneidae</taxon>
        <taxon>Araneus</taxon>
    </lineage>
</organism>
<evidence type="ECO:0000313" key="3">
    <source>
        <dbReference type="Proteomes" id="UP000499080"/>
    </source>
</evidence>
<evidence type="ECO:0008006" key="4">
    <source>
        <dbReference type="Google" id="ProtNLM"/>
    </source>
</evidence>
<name>A0A4Y2DAY2_ARAVE</name>
<comment type="caution">
    <text evidence="2">The sequence shown here is derived from an EMBL/GenBank/DDBJ whole genome shotgun (WGS) entry which is preliminary data.</text>
</comment>
<dbReference type="OrthoDB" id="5423336at2759"/>
<dbReference type="EMBL" id="BGPR01000325">
    <property type="protein sequence ID" value="GBM13267.1"/>
    <property type="molecule type" value="Genomic_DNA"/>
</dbReference>
<proteinExistence type="predicted"/>
<dbReference type="SUPFAM" id="SSF54171">
    <property type="entry name" value="DNA-binding domain"/>
    <property type="match status" value="1"/>
</dbReference>
<evidence type="ECO:0000313" key="2">
    <source>
        <dbReference type="EMBL" id="GBM13267.1"/>
    </source>
</evidence>
<dbReference type="Proteomes" id="UP000499080">
    <property type="component" value="Unassembled WGS sequence"/>
</dbReference>
<feature type="region of interest" description="Disordered" evidence="1">
    <location>
        <begin position="1"/>
        <end position="20"/>
    </location>
</feature>
<protein>
    <recommendedName>
        <fullName evidence="4">MBD domain-containing protein</fullName>
    </recommendedName>
</protein>
<sequence length="178" mass="20576">MEESRKEKRKTAGRIDVNYHPKPGVRLRSLQEVKNYCDNENINFDPKEFDFSTKKELENLTDEDLSEESSEEEHSAIVTETGEVKYLLGTEFKQIDGKVYLHQRKFIKLLKMFDANICENVKVPMSACMNISKTSCPTSVKEKKFIEKFPHRELIGSLMFLASRTCPVCCDLPFTILP</sequence>
<reference evidence="2 3" key="1">
    <citation type="journal article" date="2019" name="Sci. Rep.">
        <title>Orb-weaving spider Araneus ventricosus genome elucidates the spidroin gene catalogue.</title>
        <authorList>
            <person name="Kono N."/>
            <person name="Nakamura H."/>
            <person name="Ohtoshi R."/>
            <person name="Moran D.A.P."/>
            <person name="Shinohara A."/>
            <person name="Yoshida Y."/>
            <person name="Fujiwara M."/>
            <person name="Mori M."/>
            <person name="Tomita M."/>
            <person name="Arakawa K."/>
        </authorList>
    </citation>
    <scope>NUCLEOTIDE SEQUENCE [LARGE SCALE GENOMIC DNA]</scope>
</reference>
<gene>
    <name evidence="2" type="ORF">AVEN_226258_1</name>
</gene>
<dbReference type="InterPro" id="IPR016177">
    <property type="entry name" value="DNA-bd_dom_sf"/>
</dbReference>
<dbReference type="Gene3D" id="3.30.890.10">
    <property type="entry name" value="Methyl-cpg-binding Protein 2, Chain A"/>
    <property type="match status" value="1"/>
</dbReference>
<evidence type="ECO:0000256" key="1">
    <source>
        <dbReference type="SAM" id="MobiDB-lite"/>
    </source>
</evidence>
<dbReference type="GO" id="GO:0003677">
    <property type="term" value="F:DNA binding"/>
    <property type="evidence" value="ECO:0007669"/>
    <property type="project" value="InterPro"/>
</dbReference>